<keyword evidence="8" id="KW-1185">Reference proteome</keyword>
<dbReference type="EMBL" id="BAAALD010000009">
    <property type="protein sequence ID" value="GAA1074698.1"/>
    <property type="molecule type" value="Genomic_DNA"/>
</dbReference>
<dbReference type="SUPFAM" id="SSF54001">
    <property type="entry name" value="Cysteine proteinases"/>
    <property type="match status" value="1"/>
</dbReference>
<evidence type="ECO:0000256" key="4">
    <source>
        <dbReference type="ARBA" id="ARBA00022807"/>
    </source>
</evidence>
<dbReference type="PROSITE" id="PS00139">
    <property type="entry name" value="THIOL_PROTEASE_CYS"/>
    <property type="match status" value="1"/>
</dbReference>
<gene>
    <name evidence="7" type="ORF">GCM10009663_14450</name>
</gene>
<evidence type="ECO:0000256" key="1">
    <source>
        <dbReference type="ARBA" id="ARBA00007623"/>
    </source>
</evidence>
<dbReference type="Proteomes" id="UP001499987">
    <property type="component" value="Unassembled WGS sequence"/>
</dbReference>
<evidence type="ECO:0000259" key="6">
    <source>
        <dbReference type="PROSITE" id="PS50203"/>
    </source>
</evidence>
<feature type="domain" description="Calpain catalytic" evidence="6">
    <location>
        <begin position="218"/>
        <end position="434"/>
    </location>
</feature>
<keyword evidence="3 5" id="KW-0378">Hydrolase</keyword>
<dbReference type="InterPro" id="IPR022684">
    <property type="entry name" value="Calpain_cysteine_protease"/>
</dbReference>
<dbReference type="InterPro" id="IPR001300">
    <property type="entry name" value="Peptidase_C2_calpain_cat"/>
</dbReference>
<feature type="active site" evidence="5">
    <location>
        <position position="383"/>
    </location>
</feature>
<comment type="caution">
    <text evidence="7">The sequence shown here is derived from an EMBL/GenBank/DDBJ whole genome shotgun (WGS) entry which is preliminary data.</text>
</comment>
<dbReference type="PROSITE" id="PS50203">
    <property type="entry name" value="CALPAIN_CAT"/>
    <property type="match status" value="1"/>
</dbReference>
<dbReference type="InterPro" id="IPR000169">
    <property type="entry name" value="Pept_cys_AS"/>
</dbReference>
<keyword evidence="2 5" id="KW-0645">Protease</keyword>
<feature type="active site" evidence="5">
    <location>
        <position position="401"/>
    </location>
</feature>
<accession>A0ABP4DZ86</accession>
<proteinExistence type="inferred from homology"/>
<evidence type="ECO:0000256" key="3">
    <source>
        <dbReference type="ARBA" id="ARBA00022801"/>
    </source>
</evidence>
<dbReference type="PANTHER" id="PTHR10183:SF379">
    <property type="entry name" value="CALPAIN-5"/>
    <property type="match status" value="1"/>
</dbReference>
<sequence length="434" mass="48123">MGYHRNNWRQVAGAAAPFVPGGRAILGTVDAANRLIDKADRRTIPYVRGGRPLVELPWQPPGPPPDPHRADAVGRQVWDLLFSGEQHYGARALLDHIGNLLMPLPPAELDLVVRRFGQQGLDRWDALTHVKDADGRSAYDWRRQQELFGWLLRSVSPCAAMLIGTAMPCSQPDYEPDCTCGEHGWVLPQGPFAQVDGAYFTERWQRVSGSTEAMSWQDVDQGRFGTCWLLTSVQAVIQANPHHAPRHLRQEANGTVTCTLYDQGRPVDITVVPDLPYGHGVLWGAKGHSDDSRYAETWPGYYEKAAARFYGGYSGIADGGHPSDALSLLTGRPSREGEIDLANPWLCHELADRRARGQALTASTHGRGDDRERLHGGRLAASHAYFIKDVDVAGGRICLGNPWGDGADRRMWECWLTLQEVPSCLRRMNAVDTW</sequence>
<organism evidence="7 8">
    <name type="scientific">Kitasatospora arboriphila</name>
    <dbReference type="NCBI Taxonomy" id="258052"/>
    <lineage>
        <taxon>Bacteria</taxon>
        <taxon>Bacillati</taxon>
        <taxon>Actinomycetota</taxon>
        <taxon>Actinomycetes</taxon>
        <taxon>Kitasatosporales</taxon>
        <taxon>Streptomycetaceae</taxon>
        <taxon>Kitasatospora</taxon>
    </lineage>
</organism>
<dbReference type="Pfam" id="PF00648">
    <property type="entry name" value="Peptidase_C2"/>
    <property type="match status" value="1"/>
</dbReference>
<dbReference type="SMART" id="SM00230">
    <property type="entry name" value="CysPc"/>
    <property type="match status" value="1"/>
</dbReference>
<dbReference type="RefSeq" id="WP_344622648.1">
    <property type="nucleotide sequence ID" value="NZ_BAAALD010000009.1"/>
</dbReference>
<protein>
    <recommendedName>
        <fullName evidence="6">Calpain catalytic domain-containing protein</fullName>
    </recommendedName>
</protein>
<keyword evidence="4 5" id="KW-0788">Thiol protease</keyword>
<evidence type="ECO:0000256" key="5">
    <source>
        <dbReference type="PROSITE-ProRule" id="PRU00239"/>
    </source>
</evidence>
<reference evidence="8" key="1">
    <citation type="journal article" date="2019" name="Int. J. Syst. Evol. Microbiol.">
        <title>The Global Catalogue of Microorganisms (GCM) 10K type strain sequencing project: providing services to taxonomists for standard genome sequencing and annotation.</title>
        <authorList>
            <consortium name="The Broad Institute Genomics Platform"/>
            <consortium name="The Broad Institute Genome Sequencing Center for Infectious Disease"/>
            <person name="Wu L."/>
            <person name="Ma J."/>
        </authorList>
    </citation>
    <scope>NUCLEOTIDE SEQUENCE [LARGE SCALE GENOMIC DNA]</scope>
    <source>
        <strain evidence="8">JCM 13002</strain>
    </source>
</reference>
<evidence type="ECO:0000313" key="8">
    <source>
        <dbReference type="Proteomes" id="UP001499987"/>
    </source>
</evidence>
<feature type="active site" evidence="5">
    <location>
        <position position="227"/>
    </location>
</feature>
<evidence type="ECO:0000313" key="7">
    <source>
        <dbReference type="EMBL" id="GAA1074698.1"/>
    </source>
</evidence>
<name>A0ABP4DZ86_9ACTN</name>
<evidence type="ECO:0000256" key="2">
    <source>
        <dbReference type="ARBA" id="ARBA00022670"/>
    </source>
</evidence>
<comment type="similarity">
    <text evidence="1">Belongs to the peptidase C2 family.</text>
</comment>
<dbReference type="PANTHER" id="PTHR10183">
    <property type="entry name" value="CALPAIN"/>
    <property type="match status" value="1"/>
</dbReference>
<dbReference type="InterPro" id="IPR038765">
    <property type="entry name" value="Papain-like_cys_pep_sf"/>
</dbReference>